<evidence type="ECO:0000313" key="1">
    <source>
        <dbReference type="EMBL" id="NYH26023.1"/>
    </source>
</evidence>
<accession>A0A7Y9WT55</accession>
<sequence length="66" mass="6955">MAYLSGDTQGHRKRMRINFAQAGHGYLMDATEEPSAAAAVNSLPDISVRAGSLNAALATRLGDAYC</sequence>
<comment type="caution">
    <text evidence="1">The sequence shown here is derived from an EMBL/GenBank/DDBJ whole genome shotgun (WGS) entry which is preliminary data.</text>
</comment>
<dbReference type="AlphaFoldDB" id="A0A7Y9WT55"/>
<dbReference type="EMBL" id="JACCAS010000002">
    <property type="protein sequence ID" value="NYH26023.1"/>
    <property type="molecule type" value="Genomic_DNA"/>
</dbReference>
<name>A0A7Y9WT55_9BURK</name>
<keyword evidence="2" id="KW-1185">Reference proteome</keyword>
<organism evidence="1 2">
    <name type="scientific">Paraburkholderia bryophila</name>
    <dbReference type="NCBI Taxonomy" id="420952"/>
    <lineage>
        <taxon>Bacteria</taxon>
        <taxon>Pseudomonadati</taxon>
        <taxon>Pseudomonadota</taxon>
        <taxon>Betaproteobacteria</taxon>
        <taxon>Burkholderiales</taxon>
        <taxon>Burkholderiaceae</taxon>
        <taxon>Paraburkholderia</taxon>
    </lineage>
</organism>
<evidence type="ECO:0000313" key="2">
    <source>
        <dbReference type="Proteomes" id="UP000540929"/>
    </source>
</evidence>
<protein>
    <submittedName>
        <fullName evidence="1">Uncharacterized protein</fullName>
    </submittedName>
</protein>
<proteinExistence type="predicted"/>
<gene>
    <name evidence="1" type="ORF">GGD40_005594</name>
</gene>
<dbReference type="Proteomes" id="UP000540929">
    <property type="component" value="Unassembled WGS sequence"/>
</dbReference>
<reference evidence="1 2" key="1">
    <citation type="submission" date="2020-07" db="EMBL/GenBank/DDBJ databases">
        <title>Exploring microbial biodiversity for novel pathways involved in the catabolism of aromatic compounds derived from lignin.</title>
        <authorList>
            <person name="Elkins J."/>
        </authorList>
    </citation>
    <scope>NUCLEOTIDE SEQUENCE [LARGE SCALE GENOMIC DNA]</scope>
    <source>
        <strain evidence="1 2">H2C3C</strain>
    </source>
</reference>